<accession>A0A650EN72</accession>
<feature type="region of interest" description="Disordered" evidence="1">
    <location>
        <begin position="1"/>
        <end position="135"/>
    </location>
</feature>
<reference evidence="2" key="1">
    <citation type="journal article" date="2020" name="J. ISSAAS">
        <title>Lactobacilli and other gastrointestinal microbiota of Peromyscus leucopus, reservoir host for agents of Lyme disease and other zoonoses in North America.</title>
        <authorList>
            <person name="Milovic A."/>
            <person name="Bassam K."/>
            <person name="Shao H."/>
            <person name="Chatzistamou I."/>
            <person name="Tufts D.M."/>
            <person name="Diuk-Wasser M."/>
            <person name="Barbour A.G."/>
        </authorList>
    </citation>
    <scope>NUCLEOTIDE SEQUENCE</scope>
    <source>
        <strain evidence="2">LL30</strain>
    </source>
</reference>
<name>A0A650EN72_9BACT</name>
<feature type="compositionally biased region" description="Basic and acidic residues" evidence="1">
    <location>
        <begin position="1"/>
        <end position="12"/>
    </location>
</feature>
<protein>
    <submittedName>
        <fullName evidence="2">Peptidase</fullName>
    </submittedName>
</protein>
<feature type="compositionally biased region" description="Polar residues" evidence="1">
    <location>
        <begin position="72"/>
        <end position="81"/>
    </location>
</feature>
<feature type="compositionally biased region" description="Low complexity" evidence="1">
    <location>
        <begin position="26"/>
        <end position="40"/>
    </location>
</feature>
<gene>
    <name evidence="2" type="ORF">Elusimicrob1349_1080</name>
</gene>
<proteinExistence type="predicted"/>
<dbReference type="AlphaFoldDB" id="A0A650EN72"/>
<evidence type="ECO:0000256" key="1">
    <source>
        <dbReference type="SAM" id="MobiDB-lite"/>
    </source>
</evidence>
<evidence type="ECO:0000313" key="2">
    <source>
        <dbReference type="EMBL" id="QGT50638.1"/>
    </source>
</evidence>
<organism evidence="2">
    <name type="scientific">uncultured Elusimicrobia bacterium</name>
    <dbReference type="NCBI Taxonomy" id="699876"/>
    <lineage>
        <taxon>Bacteria</taxon>
        <taxon>Pseudomonadati</taxon>
        <taxon>Elusimicrobiota</taxon>
        <taxon>Elusimicrobia</taxon>
        <taxon>environmental samples</taxon>
    </lineage>
</organism>
<dbReference type="EMBL" id="MN577571">
    <property type="protein sequence ID" value="QGT50638.1"/>
    <property type="molecule type" value="Genomic_DNA"/>
</dbReference>
<sequence>MKKLFELLERAKMMAPEAGEGGDAGTAGTTPDTPDASAPAQSTLAGGAGTEESGNSPVNGLDSGSGGAQRAGMTTKTTNDGTGVPAPGPKQGEGSAPAEPGKAGENTILTQDTAGEPGGSNETTDVSDGLETPDGMEYAEGELEEFKQITAALSPKDRNAILAWQAKFDAVKSGRVADELDKEVRAFVKRQAEENKLKVLESWGKDPAVRAKREADVARAVRTFATDEFKQLMDETGLGNHPAVVATFEAVGRAFGEDRVITGRAGSEAPKDLAHRMFPQYK</sequence>